<dbReference type="eggNOG" id="COG2304">
    <property type="taxonomic scope" value="Bacteria"/>
</dbReference>
<dbReference type="InterPro" id="IPR036465">
    <property type="entry name" value="vWFA_dom_sf"/>
</dbReference>
<evidence type="ECO:0000313" key="3">
    <source>
        <dbReference type="EMBL" id="AEG02677.1"/>
    </source>
</evidence>
<sequence>MLRTAIKDYRFWCLALCLSLLLAMAAYPTQRQQQPVYNLMIVVDITRSMNAEDYDATGRPLSRLAFVKHSLQGLLGKLPCQSRIGLGVFTERRSTVLFEPVEVCSGYAELQQAIAGLDWRMAWAADSRIGTGLLNTLRMLTDKDTALVFISDGQEAPPLNPRYRTDFADVKGKLKGVILGAGGLRPVPIPKFDSRGQPDGVYGPDDVPQRSSFGISDLNPESIEGYDARNAPFGKHAAVGNEHLSALQENYLRQLALETGLHYQRLTDGEALVQAVKVPDYALTAVADADIRWRYALPILLLLLAMFV</sequence>
<dbReference type="OrthoDB" id="7055767at2"/>
<reference key="2">
    <citation type="submission" date="2011-05" db="EMBL/GenBank/DDBJ databases">
        <title>Complete genome sequence of the aerobic marine methanotroph Methylomonas methanica MC09.</title>
        <authorList>
            <person name="Boden R."/>
            <person name="Cunliffe M."/>
            <person name="Scanlan J."/>
            <person name="Moussard H."/>
            <person name="Kits K.D."/>
            <person name="Klotz M."/>
            <person name="Jetten M."/>
            <person name="Vuilleumier S."/>
            <person name="Han J."/>
            <person name="Peters L."/>
            <person name="Mikhailova N."/>
            <person name="Teshima H."/>
            <person name="Tapia R."/>
            <person name="Kyrpides N."/>
            <person name="Ivanova N."/>
            <person name="Pagani I."/>
            <person name="Cheng J.-F."/>
            <person name="Goodwin L."/>
            <person name="Han C."/>
            <person name="Hauser L."/>
            <person name="Land M."/>
            <person name="Lapidus A."/>
            <person name="Lucas S."/>
            <person name="Pitluck S."/>
            <person name="Woyke T."/>
            <person name="Stein L.Y."/>
            <person name="Murrell C."/>
        </authorList>
    </citation>
    <scope>NUCLEOTIDE SEQUENCE</scope>
    <source>
        <strain>MC09</strain>
    </source>
</reference>
<dbReference type="SMART" id="SM00327">
    <property type="entry name" value="VWA"/>
    <property type="match status" value="1"/>
</dbReference>
<dbReference type="RefSeq" id="WP_013820891.1">
    <property type="nucleotide sequence ID" value="NC_015572.1"/>
</dbReference>
<dbReference type="KEGG" id="mmt:Metme_4328"/>
<dbReference type="SUPFAM" id="SSF53300">
    <property type="entry name" value="vWA-like"/>
    <property type="match status" value="1"/>
</dbReference>
<reference evidence="3 4" key="1">
    <citation type="journal article" date="2011" name="J. Bacteriol.">
        <title>Complete Genome Sequence of the Aerobic Marine Methanotroph Methylomonas methanica MC09.</title>
        <authorList>
            <person name="Boden R."/>
            <person name="Cunliffe M."/>
            <person name="Scanlan J."/>
            <person name="Moussard H."/>
            <person name="Kits K.D."/>
            <person name="Klotz M.G."/>
            <person name="Jetten M.S."/>
            <person name="Vuilleumier S."/>
            <person name="Han J."/>
            <person name="Peters L."/>
            <person name="Mikhailova N."/>
            <person name="Teshima H."/>
            <person name="Tapia R."/>
            <person name="Kyrpides N."/>
            <person name="Ivanova N."/>
            <person name="Pagani I."/>
            <person name="Cheng J.F."/>
            <person name="Goodwin L."/>
            <person name="Han C."/>
            <person name="Hauser L."/>
            <person name="Land M.L."/>
            <person name="Lapidus A."/>
            <person name="Lucas S."/>
            <person name="Pitluck S."/>
            <person name="Woyke T."/>
            <person name="Stein L."/>
            <person name="Murrell J.C."/>
        </authorList>
    </citation>
    <scope>NUCLEOTIDE SEQUENCE [LARGE SCALE GENOMIC DNA]</scope>
    <source>
        <strain evidence="3 4">MC09</strain>
    </source>
</reference>
<dbReference type="EMBL" id="CP002738">
    <property type="protein sequence ID" value="AEG02677.1"/>
    <property type="molecule type" value="Genomic_DNA"/>
</dbReference>
<name>G0A318_METMM</name>
<accession>G0A318</accession>
<organism evidence="3 4">
    <name type="scientific">Methylomonas methanica (strain DSM 25384 / MC09)</name>
    <dbReference type="NCBI Taxonomy" id="857087"/>
    <lineage>
        <taxon>Bacteria</taxon>
        <taxon>Pseudomonadati</taxon>
        <taxon>Pseudomonadota</taxon>
        <taxon>Gammaproteobacteria</taxon>
        <taxon>Methylococcales</taxon>
        <taxon>Methylococcaceae</taxon>
        <taxon>Methylomonas</taxon>
    </lineage>
</organism>
<keyword evidence="4" id="KW-1185">Reference proteome</keyword>
<dbReference type="Proteomes" id="UP000008888">
    <property type="component" value="Chromosome"/>
</dbReference>
<evidence type="ECO:0000259" key="2">
    <source>
        <dbReference type="SMART" id="SM00327"/>
    </source>
</evidence>
<dbReference type="Pfam" id="PF13519">
    <property type="entry name" value="VWA_2"/>
    <property type="match status" value="1"/>
</dbReference>
<dbReference type="STRING" id="857087.Metme_4328"/>
<dbReference type="InterPro" id="IPR002035">
    <property type="entry name" value="VWF_A"/>
</dbReference>
<evidence type="ECO:0000313" key="4">
    <source>
        <dbReference type="Proteomes" id="UP000008888"/>
    </source>
</evidence>
<protein>
    <submittedName>
        <fullName evidence="3">von Willebrand factor type A</fullName>
    </submittedName>
</protein>
<dbReference type="Gene3D" id="3.40.50.410">
    <property type="entry name" value="von Willebrand factor, type A domain"/>
    <property type="match status" value="1"/>
</dbReference>
<evidence type="ECO:0000256" key="1">
    <source>
        <dbReference type="SAM" id="SignalP"/>
    </source>
</evidence>
<gene>
    <name evidence="3" type="ordered locus">Metme_4328</name>
</gene>
<feature type="signal peptide" evidence="1">
    <location>
        <begin position="1"/>
        <end position="25"/>
    </location>
</feature>
<dbReference type="AlphaFoldDB" id="G0A318"/>
<reference evidence="4" key="3">
    <citation type="submission" date="2011-05" db="EMBL/GenBank/DDBJ databases">
        <title>Complete sequence of Methylomonas methanica MC09.</title>
        <authorList>
            <consortium name="US DOE Joint Genome Institute"/>
            <person name="Lucas S."/>
            <person name="Han J."/>
            <person name="Lapidus A."/>
            <person name="Cheng J.-F."/>
            <person name="Goodwin L."/>
            <person name="Pitluck S."/>
            <person name="Peters L."/>
            <person name="Mikhailova N."/>
            <person name="Teshima H."/>
            <person name="Han C."/>
            <person name="Tapia R."/>
            <person name="Land M."/>
            <person name="Hauser L."/>
            <person name="Kyrpides N."/>
            <person name="Ivanova N."/>
            <person name="Pagani I."/>
            <person name="Stein L."/>
            <person name="Woyke T."/>
        </authorList>
    </citation>
    <scope>NUCLEOTIDE SEQUENCE [LARGE SCALE GENOMIC DNA]</scope>
    <source>
        <strain evidence="4">MC09</strain>
    </source>
</reference>
<keyword evidence="1" id="KW-0732">Signal</keyword>
<dbReference type="HOGENOM" id="CLU_064961_0_0_6"/>
<feature type="domain" description="VWFA" evidence="2">
    <location>
        <begin position="36"/>
        <end position="219"/>
    </location>
</feature>
<feature type="chain" id="PRO_5003396335" evidence="1">
    <location>
        <begin position="26"/>
        <end position="308"/>
    </location>
</feature>
<proteinExistence type="predicted"/>